<evidence type="ECO:0000256" key="8">
    <source>
        <dbReference type="ARBA" id="ARBA00047899"/>
    </source>
</evidence>
<comment type="catalytic activity">
    <reaction evidence="9">
        <text>L-seryl-[protein] + ATP = O-phospho-L-seryl-[protein] + ADP + H(+)</text>
        <dbReference type="Rhea" id="RHEA:17989"/>
        <dbReference type="Rhea" id="RHEA-COMP:9863"/>
        <dbReference type="Rhea" id="RHEA-COMP:11604"/>
        <dbReference type="ChEBI" id="CHEBI:15378"/>
        <dbReference type="ChEBI" id="CHEBI:29999"/>
        <dbReference type="ChEBI" id="CHEBI:30616"/>
        <dbReference type="ChEBI" id="CHEBI:83421"/>
        <dbReference type="ChEBI" id="CHEBI:456216"/>
        <dbReference type="EC" id="2.7.11.1"/>
    </reaction>
</comment>
<evidence type="ECO:0000313" key="13">
    <source>
        <dbReference type="Proteomes" id="UP000694411"/>
    </source>
</evidence>
<comment type="catalytic activity">
    <reaction evidence="8">
        <text>L-threonyl-[protein] + ATP = O-phospho-L-threonyl-[protein] + ADP + H(+)</text>
        <dbReference type="Rhea" id="RHEA:46608"/>
        <dbReference type="Rhea" id="RHEA-COMP:11060"/>
        <dbReference type="Rhea" id="RHEA-COMP:11605"/>
        <dbReference type="ChEBI" id="CHEBI:15378"/>
        <dbReference type="ChEBI" id="CHEBI:30013"/>
        <dbReference type="ChEBI" id="CHEBI:30616"/>
        <dbReference type="ChEBI" id="CHEBI:61977"/>
        <dbReference type="ChEBI" id="CHEBI:456216"/>
        <dbReference type="EC" id="2.7.11.1"/>
    </reaction>
</comment>
<organism evidence="12 13">
    <name type="scientific">Theropithecus gelada</name>
    <name type="common">Gelada baboon</name>
    <dbReference type="NCBI Taxonomy" id="9565"/>
    <lineage>
        <taxon>Eukaryota</taxon>
        <taxon>Metazoa</taxon>
        <taxon>Chordata</taxon>
        <taxon>Craniata</taxon>
        <taxon>Vertebrata</taxon>
        <taxon>Euteleostomi</taxon>
        <taxon>Mammalia</taxon>
        <taxon>Eutheria</taxon>
        <taxon>Euarchontoglires</taxon>
        <taxon>Primates</taxon>
        <taxon>Haplorrhini</taxon>
        <taxon>Catarrhini</taxon>
        <taxon>Cercopithecidae</taxon>
        <taxon>Cercopithecinae</taxon>
        <taxon>Theropithecus</taxon>
    </lineage>
</organism>
<dbReference type="EC" id="2.7.11.1" evidence="2"/>
<protein>
    <recommendedName>
        <fullName evidence="2">non-specific serine/threonine protein kinase</fullName>
        <ecNumber evidence="2">2.7.11.1</ecNumber>
    </recommendedName>
</protein>
<keyword evidence="3" id="KW-0723">Serine/threonine-protein kinase</keyword>
<reference evidence="12" key="2">
    <citation type="submission" date="2025-08" db="UniProtKB">
        <authorList>
            <consortium name="Ensembl"/>
        </authorList>
    </citation>
    <scope>IDENTIFICATION</scope>
</reference>
<dbReference type="AlphaFoldDB" id="A0A8D2F5E8"/>
<evidence type="ECO:0000256" key="2">
    <source>
        <dbReference type="ARBA" id="ARBA00012513"/>
    </source>
</evidence>
<keyword evidence="4" id="KW-0808">Transferase</keyword>
<dbReference type="Ensembl" id="ENSTGET00000020382.1">
    <property type="protein sequence ID" value="ENSTGEP00000017070.1"/>
    <property type="gene ID" value="ENSTGEG00000013798.1"/>
</dbReference>
<evidence type="ECO:0000256" key="11">
    <source>
        <dbReference type="SAM" id="MobiDB-lite"/>
    </source>
</evidence>
<keyword evidence="10" id="KW-0175">Coiled coil</keyword>
<evidence type="ECO:0000256" key="6">
    <source>
        <dbReference type="ARBA" id="ARBA00022777"/>
    </source>
</evidence>
<dbReference type="GO" id="GO:0004674">
    <property type="term" value="F:protein serine/threonine kinase activity"/>
    <property type="evidence" value="ECO:0007669"/>
    <property type="project" value="UniProtKB-KW"/>
</dbReference>
<keyword evidence="6" id="KW-0418">Kinase</keyword>
<keyword evidence="7" id="KW-0067">ATP-binding</keyword>
<dbReference type="PANTHER" id="PTHR47167:SF6">
    <property type="entry name" value="SERINE_THREONINE-PROTEIN KINASE TAO2"/>
    <property type="match status" value="1"/>
</dbReference>
<evidence type="ECO:0000256" key="9">
    <source>
        <dbReference type="ARBA" id="ARBA00048679"/>
    </source>
</evidence>
<keyword evidence="5" id="KW-0547">Nucleotide-binding</keyword>
<proteinExistence type="inferred from homology"/>
<dbReference type="Proteomes" id="UP000694411">
    <property type="component" value="Chromosome 20"/>
</dbReference>
<evidence type="ECO:0000256" key="4">
    <source>
        <dbReference type="ARBA" id="ARBA00022679"/>
    </source>
</evidence>
<feature type="region of interest" description="Disordered" evidence="11">
    <location>
        <begin position="1"/>
        <end position="31"/>
    </location>
</feature>
<evidence type="ECO:0000256" key="1">
    <source>
        <dbReference type="ARBA" id="ARBA00008874"/>
    </source>
</evidence>
<dbReference type="GO" id="GO:0005524">
    <property type="term" value="F:ATP binding"/>
    <property type="evidence" value="ECO:0007669"/>
    <property type="project" value="UniProtKB-KW"/>
</dbReference>
<dbReference type="GO" id="GO:0005737">
    <property type="term" value="C:cytoplasm"/>
    <property type="evidence" value="ECO:0007669"/>
    <property type="project" value="TreeGrafter"/>
</dbReference>
<evidence type="ECO:0000256" key="10">
    <source>
        <dbReference type="SAM" id="Coils"/>
    </source>
</evidence>
<dbReference type="InterPro" id="IPR051234">
    <property type="entry name" value="TAO_STE20_kinase"/>
</dbReference>
<evidence type="ECO:0000256" key="7">
    <source>
        <dbReference type="ARBA" id="ARBA00022840"/>
    </source>
</evidence>
<comment type="similarity">
    <text evidence="1">Belongs to the protein kinase superfamily. STE Ser/Thr protein kinase family. STE20 subfamily.</text>
</comment>
<reference evidence="12" key="1">
    <citation type="submission" date="2018-05" db="EMBL/GenBank/DDBJ databases">
        <title>Whole genome of Theropithecus gelada.</title>
        <authorList>
            <person name="Chiou K.L."/>
            <person name="Snyder-Mackler N."/>
        </authorList>
    </citation>
    <scope>NUCLEOTIDE SEQUENCE [LARGE SCALE GENOMIC DNA]</scope>
</reference>
<accession>A0A8D2F5E8</accession>
<reference evidence="12" key="3">
    <citation type="submission" date="2025-09" db="UniProtKB">
        <authorList>
            <consortium name="Ensembl"/>
        </authorList>
    </citation>
    <scope>IDENTIFICATION</scope>
</reference>
<evidence type="ECO:0000256" key="3">
    <source>
        <dbReference type="ARBA" id="ARBA00022527"/>
    </source>
</evidence>
<feature type="coiled-coil region" evidence="10">
    <location>
        <begin position="69"/>
        <end position="96"/>
    </location>
</feature>
<evidence type="ECO:0000256" key="5">
    <source>
        <dbReference type="ARBA" id="ARBA00022741"/>
    </source>
</evidence>
<dbReference type="PANTHER" id="PTHR47167">
    <property type="entry name" value="SERINE/THREONINE-PROTEIN KINASE TAO1-LIKE PROTEIN"/>
    <property type="match status" value="1"/>
</dbReference>
<name>A0A8D2F5E8_THEGE</name>
<keyword evidence="13" id="KW-1185">Reference proteome</keyword>
<evidence type="ECO:0000313" key="12">
    <source>
        <dbReference type="Ensembl" id="ENSTGEP00000017070.1"/>
    </source>
</evidence>
<sequence>MTQHSPSGGGHKKAGITPSLAPGSSAKRQRLHLFGRWGQAEPQLSPSLLPQVSRQIQEHEQDSALREQLSGYKRMRRQHQKQLLALESRLRGEREEHSARLQRELEAQRAGFGAEAEKLARRHQAIGEKEARAAQAEERKFQQHILGQQKKELAALLEAQKRTYKLRKEQLKEELQENPSTPKREKAEWLLRQKEQLQQCQAEEEAGLLRRQRQYFELQCRQYKRKMLLARHSLDQDLLREDLNKKQTQKDLECALLLRQHEATRELELRQLQAVQRTRAELTRLQHQTELGNQLEYNKRREQELRQKHAAQVRQQPKSLKSKELQIKKQFQETCKIQTRQYKALRAHLLETTPKAQHKSLLKRLKEEQTRKLTCHGAEQIWA</sequence>